<evidence type="ECO:0000256" key="2">
    <source>
        <dbReference type="ARBA" id="ARBA00022487"/>
    </source>
</evidence>
<dbReference type="EMBL" id="JAROCB010000001">
    <property type="protein sequence ID" value="MDN4595565.1"/>
    <property type="molecule type" value="Genomic_DNA"/>
</dbReference>
<name>A0ABT8IRZ0_9MICO</name>
<feature type="region of interest" description="Disordered" evidence="5">
    <location>
        <begin position="340"/>
        <end position="371"/>
    </location>
</feature>
<feature type="signal peptide" evidence="6">
    <location>
        <begin position="1"/>
        <end position="31"/>
    </location>
</feature>
<keyword evidence="4" id="KW-1015">Disulfide bond</keyword>
<dbReference type="InterPro" id="IPR000675">
    <property type="entry name" value="Cutinase/axe"/>
</dbReference>
<dbReference type="Proteomes" id="UP001174210">
    <property type="component" value="Unassembled WGS sequence"/>
</dbReference>
<dbReference type="Pfam" id="PF01083">
    <property type="entry name" value="Cutinase"/>
    <property type="match status" value="1"/>
</dbReference>
<dbReference type="SMART" id="SM01110">
    <property type="entry name" value="Cutinase"/>
    <property type="match status" value="1"/>
</dbReference>
<dbReference type="SUPFAM" id="SSF53474">
    <property type="entry name" value="alpha/beta-Hydrolases"/>
    <property type="match status" value="1"/>
</dbReference>
<proteinExistence type="inferred from homology"/>
<dbReference type="Gene3D" id="3.40.50.1820">
    <property type="entry name" value="alpha/beta hydrolase"/>
    <property type="match status" value="1"/>
</dbReference>
<evidence type="ECO:0000256" key="1">
    <source>
        <dbReference type="ARBA" id="ARBA00007534"/>
    </source>
</evidence>
<keyword evidence="6" id="KW-0732">Signal</keyword>
<feature type="chain" id="PRO_5047138642" evidence="6">
    <location>
        <begin position="32"/>
        <end position="459"/>
    </location>
</feature>
<protein>
    <submittedName>
        <fullName evidence="7">Cutinase family protein</fullName>
    </submittedName>
</protein>
<feature type="compositionally biased region" description="Polar residues" evidence="5">
    <location>
        <begin position="358"/>
        <end position="371"/>
    </location>
</feature>
<keyword evidence="8" id="KW-1185">Reference proteome</keyword>
<dbReference type="RefSeq" id="WP_301214888.1">
    <property type="nucleotide sequence ID" value="NZ_JAROCB010000001.1"/>
</dbReference>
<evidence type="ECO:0000256" key="6">
    <source>
        <dbReference type="SAM" id="SignalP"/>
    </source>
</evidence>
<dbReference type="PANTHER" id="PTHR33630:SF9">
    <property type="entry name" value="CUTINASE 4"/>
    <property type="match status" value="1"/>
</dbReference>
<accession>A0ABT8IRZ0</accession>
<evidence type="ECO:0000256" key="4">
    <source>
        <dbReference type="ARBA" id="ARBA00023157"/>
    </source>
</evidence>
<evidence type="ECO:0000256" key="3">
    <source>
        <dbReference type="ARBA" id="ARBA00022801"/>
    </source>
</evidence>
<reference evidence="7" key="1">
    <citation type="submission" date="2023-03" db="EMBL/GenBank/DDBJ databases">
        <title>MT1 and MT2 Draft Genomes of Novel Species.</title>
        <authorList>
            <person name="Venkateswaran K."/>
        </authorList>
    </citation>
    <scope>NUCLEOTIDE SEQUENCE</scope>
    <source>
        <strain evidence="7">F6_8S_P_1A</strain>
    </source>
</reference>
<dbReference type="InterPro" id="IPR029058">
    <property type="entry name" value="AB_hydrolase_fold"/>
</dbReference>
<evidence type="ECO:0000256" key="5">
    <source>
        <dbReference type="SAM" id="MobiDB-lite"/>
    </source>
</evidence>
<keyword evidence="2" id="KW-0719">Serine esterase</keyword>
<dbReference type="InterPro" id="IPR006311">
    <property type="entry name" value="TAT_signal"/>
</dbReference>
<feature type="compositionally biased region" description="Low complexity" evidence="5">
    <location>
        <begin position="340"/>
        <end position="357"/>
    </location>
</feature>
<evidence type="ECO:0000313" key="8">
    <source>
        <dbReference type="Proteomes" id="UP001174210"/>
    </source>
</evidence>
<gene>
    <name evidence="7" type="ORF">P5G59_00280</name>
</gene>
<evidence type="ECO:0000313" key="7">
    <source>
        <dbReference type="EMBL" id="MDN4595565.1"/>
    </source>
</evidence>
<organism evidence="7 8">
    <name type="scientific">Leifsonia virtsii</name>
    <dbReference type="NCBI Taxonomy" id="3035915"/>
    <lineage>
        <taxon>Bacteria</taxon>
        <taxon>Bacillati</taxon>
        <taxon>Actinomycetota</taxon>
        <taxon>Actinomycetes</taxon>
        <taxon>Micrococcales</taxon>
        <taxon>Microbacteriaceae</taxon>
        <taxon>Leifsonia</taxon>
    </lineage>
</organism>
<dbReference type="PROSITE" id="PS51318">
    <property type="entry name" value="TAT"/>
    <property type="match status" value="1"/>
</dbReference>
<keyword evidence="3" id="KW-0378">Hydrolase</keyword>
<comment type="similarity">
    <text evidence="1">Belongs to the cutinase family.</text>
</comment>
<dbReference type="PANTHER" id="PTHR33630">
    <property type="entry name" value="CUTINASE RV1984C-RELATED-RELATED"/>
    <property type="match status" value="1"/>
</dbReference>
<sequence>MTHRYRRPIAALSALSALAASLLLAATPAAAATTCTPVQILAFRGSGETALSTGYTGTTVKTSGWEGKTLSRALQSYATQSRGKTAPNPRIDEVPIVAVGPNQFGTGKGYPAVAVPKTADVGAVKKTLGDSARAGAVSTAEYIDKTVAAQTAAGCRSPKFVVLGYSQGAIAARWLTQLRPKNIALSEIFGDPLQFQSQTGNHGNGAGGNGFLRYVSTDDEKRTDNGYYSVSGPSKSAVCHTGDPICDYNWLLVGVLALVLHQDDEHYNYVLQATETAQEGQTISRTVADLLAAAERPKSAAGQLAPEPERNYTDDIDIAEWMTAETTVVNADSSAALLPPVTATPSSAAQTAAPSEPRTQSSSIGTSGPQGITVRNGQTLRLTAGSIPAGQQYGFRIAPATADGSWKLPALLTSGVATSTGGPQYVDVTIEGLEPGTYSGGVLTESFTHTPDIAITVVP</sequence>
<comment type="caution">
    <text evidence="7">The sequence shown here is derived from an EMBL/GenBank/DDBJ whole genome shotgun (WGS) entry which is preliminary data.</text>
</comment>